<sequence>MRKIVAGLAKAVSTNLGFDENYIENAFNMNSGFDVMAMNLYPPNTKAKGAIGLPNHTDP</sequence>
<organism evidence="1 2">
    <name type="scientific">Trifolium medium</name>
    <dbReference type="NCBI Taxonomy" id="97028"/>
    <lineage>
        <taxon>Eukaryota</taxon>
        <taxon>Viridiplantae</taxon>
        <taxon>Streptophyta</taxon>
        <taxon>Embryophyta</taxon>
        <taxon>Tracheophyta</taxon>
        <taxon>Spermatophyta</taxon>
        <taxon>Magnoliopsida</taxon>
        <taxon>eudicotyledons</taxon>
        <taxon>Gunneridae</taxon>
        <taxon>Pentapetalae</taxon>
        <taxon>rosids</taxon>
        <taxon>fabids</taxon>
        <taxon>Fabales</taxon>
        <taxon>Fabaceae</taxon>
        <taxon>Papilionoideae</taxon>
        <taxon>50 kb inversion clade</taxon>
        <taxon>NPAAA clade</taxon>
        <taxon>Hologalegina</taxon>
        <taxon>IRL clade</taxon>
        <taxon>Trifolieae</taxon>
        <taxon>Trifolium</taxon>
    </lineage>
</organism>
<reference evidence="1 2" key="1">
    <citation type="journal article" date="2018" name="Front. Plant Sci.">
        <title>Red Clover (Trifolium pratense) and Zigzag Clover (T. medium) - A Picture of Genomic Similarities and Differences.</title>
        <authorList>
            <person name="Dluhosova J."/>
            <person name="Istvanek J."/>
            <person name="Nedelnik J."/>
            <person name="Repkova J."/>
        </authorList>
    </citation>
    <scope>NUCLEOTIDE SEQUENCE [LARGE SCALE GENOMIC DNA]</scope>
    <source>
        <strain evidence="2">cv. 10/8</strain>
        <tissue evidence="1">Leaf</tissue>
    </source>
</reference>
<dbReference type="GO" id="GO:0051213">
    <property type="term" value="F:dioxygenase activity"/>
    <property type="evidence" value="ECO:0007669"/>
    <property type="project" value="UniProtKB-KW"/>
</dbReference>
<comment type="caution">
    <text evidence="1">The sequence shown here is derived from an EMBL/GenBank/DDBJ whole genome shotgun (WGS) entry which is preliminary data.</text>
</comment>
<dbReference type="InterPro" id="IPR027443">
    <property type="entry name" value="IPNS-like_sf"/>
</dbReference>
<feature type="non-terminal residue" evidence="1">
    <location>
        <position position="59"/>
    </location>
</feature>
<protein>
    <submittedName>
        <fullName evidence="1">Putative 2-oxoglutarate/Fe(II)-dependent dioxygenase</fullName>
    </submittedName>
</protein>
<evidence type="ECO:0000313" key="1">
    <source>
        <dbReference type="EMBL" id="MCI44227.1"/>
    </source>
</evidence>
<dbReference type="AlphaFoldDB" id="A0A392S761"/>
<dbReference type="Proteomes" id="UP000265520">
    <property type="component" value="Unassembled WGS sequence"/>
</dbReference>
<accession>A0A392S761</accession>
<dbReference type="EMBL" id="LXQA010327787">
    <property type="protein sequence ID" value="MCI44227.1"/>
    <property type="molecule type" value="Genomic_DNA"/>
</dbReference>
<keyword evidence="2" id="KW-1185">Reference proteome</keyword>
<keyword evidence="1" id="KW-0223">Dioxygenase</keyword>
<dbReference type="SUPFAM" id="SSF51197">
    <property type="entry name" value="Clavaminate synthase-like"/>
    <property type="match status" value="1"/>
</dbReference>
<proteinExistence type="predicted"/>
<keyword evidence="1" id="KW-0560">Oxidoreductase</keyword>
<dbReference type="Gene3D" id="2.60.120.330">
    <property type="entry name" value="B-lactam Antibiotic, Isopenicillin N Synthase, Chain"/>
    <property type="match status" value="1"/>
</dbReference>
<evidence type="ECO:0000313" key="2">
    <source>
        <dbReference type="Proteomes" id="UP000265520"/>
    </source>
</evidence>
<name>A0A392S761_9FABA</name>